<evidence type="ECO:0000313" key="2">
    <source>
        <dbReference type="EMBL" id="EXJ53833.1"/>
    </source>
</evidence>
<keyword evidence="3" id="KW-1185">Reference proteome</keyword>
<feature type="signal peptide" evidence="1">
    <location>
        <begin position="1"/>
        <end position="21"/>
    </location>
</feature>
<sequence length="350" mass="37705">MSQPVLFLMTTILQLLDSADRSPDNSRMYNPAPNLMYSFSNESGLKSIYNMVGYTDFNSFDMSILPFSDAQLVNPFYMGIAVLSRTPYGGCIDRSDCTIATHERGTTWREDGCGGRFCGAPTGQALEPLITIYPTLTRATHHGAKSTHVSSISTIAGEDRAEAYHALELAGNDQDTLPIIVSGVSGEPVTALADIGLTLMENYASSGMLEALGVSSTSSHTDQWQAIAKPDQRVAALGRPVFRVTPHANVSLNLLAGPKDASKQFASVNFNVFDLPSPSQDGTFVWQPEVFLGVAFLRDATASRLAEDFAGNPAPEGVAVLARGMKTYEFSFDAGKLADGKRADRKKDEL</sequence>
<dbReference type="VEuPathDB" id="FungiDB:A1O7_09169"/>
<evidence type="ECO:0000256" key="1">
    <source>
        <dbReference type="SAM" id="SignalP"/>
    </source>
</evidence>
<dbReference type="GeneID" id="19183733"/>
<dbReference type="Proteomes" id="UP000019473">
    <property type="component" value="Unassembled WGS sequence"/>
</dbReference>
<evidence type="ECO:0000313" key="3">
    <source>
        <dbReference type="Proteomes" id="UP000019473"/>
    </source>
</evidence>
<dbReference type="RefSeq" id="XP_007761348.1">
    <property type="nucleotide sequence ID" value="XM_007763158.1"/>
</dbReference>
<dbReference type="AlphaFoldDB" id="W9VEE1"/>
<keyword evidence="1" id="KW-0732">Signal</keyword>
<gene>
    <name evidence="2" type="ORF">A1O7_09169</name>
</gene>
<name>W9VEE1_9EURO</name>
<reference evidence="2 3" key="1">
    <citation type="submission" date="2013-03" db="EMBL/GenBank/DDBJ databases">
        <title>The Genome Sequence of Cladophialophora yegresii CBS 114405.</title>
        <authorList>
            <consortium name="The Broad Institute Genomics Platform"/>
            <person name="Cuomo C."/>
            <person name="de Hoog S."/>
            <person name="Gorbushina A."/>
            <person name="Walker B."/>
            <person name="Young S.K."/>
            <person name="Zeng Q."/>
            <person name="Gargeya S."/>
            <person name="Fitzgerald M."/>
            <person name="Haas B."/>
            <person name="Abouelleil A."/>
            <person name="Allen A.W."/>
            <person name="Alvarado L."/>
            <person name="Arachchi H.M."/>
            <person name="Berlin A.M."/>
            <person name="Chapman S.B."/>
            <person name="Gainer-Dewar J."/>
            <person name="Goldberg J."/>
            <person name="Griggs A."/>
            <person name="Gujja S."/>
            <person name="Hansen M."/>
            <person name="Howarth C."/>
            <person name="Imamovic A."/>
            <person name="Ireland A."/>
            <person name="Larimer J."/>
            <person name="McCowan C."/>
            <person name="Murphy C."/>
            <person name="Pearson M."/>
            <person name="Poon T.W."/>
            <person name="Priest M."/>
            <person name="Roberts A."/>
            <person name="Saif S."/>
            <person name="Shea T."/>
            <person name="Sisk P."/>
            <person name="Sykes S."/>
            <person name="Wortman J."/>
            <person name="Nusbaum C."/>
            <person name="Birren B."/>
        </authorList>
    </citation>
    <scope>NUCLEOTIDE SEQUENCE [LARGE SCALE GENOMIC DNA]</scope>
    <source>
        <strain evidence="2 3">CBS 114405</strain>
    </source>
</reference>
<dbReference type="EMBL" id="AMGW01000007">
    <property type="protein sequence ID" value="EXJ53833.1"/>
    <property type="molecule type" value="Genomic_DNA"/>
</dbReference>
<protein>
    <submittedName>
        <fullName evidence="2">Uncharacterized protein</fullName>
    </submittedName>
</protein>
<feature type="chain" id="PRO_5004931207" evidence="1">
    <location>
        <begin position="22"/>
        <end position="350"/>
    </location>
</feature>
<proteinExistence type="predicted"/>
<dbReference type="HOGENOM" id="CLU_792276_0_0_1"/>
<accession>W9VEE1</accession>
<organism evidence="2 3">
    <name type="scientific">Cladophialophora yegresii CBS 114405</name>
    <dbReference type="NCBI Taxonomy" id="1182544"/>
    <lineage>
        <taxon>Eukaryota</taxon>
        <taxon>Fungi</taxon>
        <taxon>Dikarya</taxon>
        <taxon>Ascomycota</taxon>
        <taxon>Pezizomycotina</taxon>
        <taxon>Eurotiomycetes</taxon>
        <taxon>Chaetothyriomycetidae</taxon>
        <taxon>Chaetothyriales</taxon>
        <taxon>Herpotrichiellaceae</taxon>
        <taxon>Cladophialophora</taxon>
    </lineage>
</organism>
<comment type="caution">
    <text evidence="2">The sequence shown here is derived from an EMBL/GenBank/DDBJ whole genome shotgun (WGS) entry which is preliminary data.</text>
</comment>
<dbReference type="OrthoDB" id="4146671at2759"/>